<keyword evidence="3" id="KW-1185">Reference proteome</keyword>
<accession>A0AAN6GYR8</accession>
<keyword evidence="1" id="KW-0732">Signal</keyword>
<protein>
    <submittedName>
        <fullName evidence="2">Uncharacterized protein</fullName>
    </submittedName>
</protein>
<gene>
    <name evidence="2" type="ORF">LTR91_025717</name>
</gene>
<proteinExistence type="predicted"/>
<dbReference type="AlphaFoldDB" id="A0AAN6GYR8"/>
<reference evidence="2" key="1">
    <citation type="submission" date="2023-06" db="EMBL/GenBank/DDBJ databases">
        <title>Black Yeasts Isolated from many extreme environments.</title>
        <authorList>
            <person name="Coleine C."/>
            <person name="Stajich J.E."/>
            <person name="Selbmann L."/>
        </authorList>
    </citation>
    <scope>NUCLEOTIDE SEQUENCE</scope>
    <source>
        <strain evidence="2">CCFEE 5200</strain>
    </source>
</reference>
<dbReference type="EMBL" id="JAUJLE010000850">
    <property type="protein sequence ID" value="KAK0950371.1"/>
    <property type="molecule type" value="Genomic_DNA"/>
</dbReference>
<evidence type="ECO:0000313" key="2">
    <source>
        <dbReference type="EMBL" id="KAK0950371.1"/>
    </source>
</evidence>
<feature type="signal peptide" evidence="1">
    <location>
        <begin position="1"/>
        <end position="21"/>
    </location>
</feature>
<name>A0AAN6GYR8_9PEZI</name>
<sequence>MATPLRRTLGAVLAVSSLVSASPLPTLLSRQSNDTADVSACPGYKAGNVQTSDTGLTASLSLAGTACNAYGTDLTDLILTVEYQASHFEKTNATDD</sequence>
<dbReference type="Gene3D" id="2.60.40.1760">
    <property type="entry name" value="glycosyl hydrolase (family 31)"/>
    <property type="match status" value="1"/>
</dbReference>
<comment type="caution">
    <text evidence="2">The sequence shown here is derived from an EMBL/GenBank/DDBJ whole genome shotgun (WGS) entry which is preliminary data.</text>
</comment>
<evidence type="ECO:0000256" key="1">
    <source>
        <dbReference type="SAM" id="SignalP"/>
    </source>
</evidence>
<evidence type="ECO:0000313" key="3">
    <source>
        <dbReference type="Proteomes" id="UP001175353"/>
    </source>
</evidence>
<organism evidence="2 3">
    <name type="scientific">Friedmanniomyces endolithicus</name>
    <dbReference type="NCBI Taxonomy" id="329885"/>
    <lineage>
        <taxon>Eukaryota</taxon>
        <taxon>Fungi</taxon>
        <taxon>Dikarya</taxon>
        <taxon>Ascomycota</taxon>
        <taxon>Pezizomycotina</taxon>
        <taxon>Dothideomycetes</taxon>
        <taxon>Dothideomycetidae</taxon>
        <taxon>Mycosphaerellales</taxon>
        <taxon>Teratosphaeriaceae</taxon>
        <taxon>Friedmanniomyces</taxon>
    </lineage>
</organism>
<dbReference type="Proteomes" id="UP001175353">
    <property type="component" value="Unassembled WGS sequence"/>
</dbReference>
<feature type="chain" id="PRO_5042989910" evidence="1">
    <location>
        <begin position="22"/>
        <end position="96"/>
    </location>
</feature>